<sequence length="283" mass="31866">MLMMNLKIVKRQKRVNIGRAGVLCGKRAVDSSIDEEHWGLAIWAQESIKEGRLKQIVDISIRAVISPKCLKGFAHLAKQCLHKHPKQRPTMAEVVVGLESVLTLQEKANNTLQPTGMQFLAKRALKVVFPSNNENSVLSNNFLLVQLVIGGHNQTLHQFDFDTINVATENFSEANIIPQLRTYDSLYKGMLQNGQGVAVSRIYYSSGYKCFMNEAPILVELEHENLAKLLGYCIEETGVTYLVYEFELHESLDRVMFGINLHSEMQISSLRSLHGSIESNECC</sequence>
<evidence type="ECO:0000313" key="2">
    <source>
        <dbReference type="Proteomes" id="UP001056120"/>
    </source>
</evidence>
<reference evidence="2" key="1">
    <citation type="journal article" date="2022" name="Mol. Ecol. Resour.">
        <title>The genomes of chicory, endive, great burdock and yacon provide insights into Asteraceae palaeo-polyploidization history and plant inulin production.</title>
        <authorList>
            <person name="Fan W."/>
            <person name="Wang S."/>
            <person name="Wang H."/>
            <person name="Wang A."/>
            <person name="Jiang F."/>
            <person name="Liu H."/>
            <person name="Zhao H."/>
            <person name="Xu D."/>
            <person name="Zhang Y."/>
        </authorList>
    </citation>
    <scope>NUCLEOTIDE SEQUENCE [LARGE SCALE GENOMIC DNA]</scope>
    <source>
        <strain evidence="2">cv. Yunnan</strain>
    </source>
</reference>
<gene>
    <name evidence="1" type="ORF">L1987_70460</name>
</gene>
<accession>A0ACB9AQZ3</accession>
<comment type="caution">
    <text evidence="1">The sequence shown here is derived from an EMBL/GenBank/DDBJ whole genome shotgun (WGS) entry which is preliminary data.</text>
</comment>
<organism evidence="1 2">
    <name type="scientific">Smallanthus sonchifolius</name>
    <dbReference type="NCBI Taxonomy" id="185202"/>
    <lineage>
        <taxon>Eukaryota</taxon>
        <taxon>Viridiplantae</taxon>
        <taxon>Streptophyta</taxon>
        <taxon>Embryophyta</taxon>
        <taxon>Tracheophyta</taxon>
        <taxon>Spermatophyta</taxon>
        <taxon>Magnoliopsida</taxon>
        <taxon>eudicotyledons</taxon>
        <taxon>Gunneridae</taxon>
        <taxon>Pentapetalae</taxon>
        <taxon>asterids</taxon>
        <taxon>campanulids</taxon>
        <taxon>Asterales</taxon>
        <taxon>Asteraceae</taxon>
        <taxon>Asteroideae</taxon>
        <taxon>Heliantheae alliance</taxon>
        <taxon>Millerieae</taxon>
        <taxon>Smallanthus</taxon>
    </lineage>
</organism>
<name>A0ACB9AQZ3_9ASTR</name>
<proteinExistence type="predicted"/>
<dbReference type="Proteomes" id="UP001056120">
    <property type="component" value="Linkage Group LG24"/>
</dbReference>
<reference evidence="1 2" key="2">
    <citation type="journal article" date="2022" name="Mol. Ecol. Resour.">
        <title>The genomes of chicory, endive, great burdock and yacon provide insights into Asteraceae paleo-polyploidization history and plant inulin production.</title>
        <authorList>
            <person name="Fan W."/>
            <person name="Wang S."/>
            <person name="Wang H."/>
            <person name="Wang A."/>
            <person name="Jiang F."/>
            <person name="Liu H."/>
            <person name="Zhao H."/>
            <person name="Xu D."/>
            <person name="Zhang Y."/>
        </authorList>
    </citation>
    <scope>NUCLEOTIDE SEQUENCE [LARGE SCALE GENOMIC DNA]</scope>
    <source>
        <strain evidence="2">cv. Yunnan</strain>
        <tissue evidence="1">Leaves</tissue>
    </source>
</reference>
<evidence type="ECO:0000313" key="1">
    <source>
        <dbReference type="EMBL" id="KAI3711911.1"/>
    </source>
</evidence>
<dbReference type="EMBL" id="CM042041">
    <property type="protein sequence ID" value="KAI3711911.1"/>
    <property type="molecule type" value="Genomic_DNA"/>
</dbReference>
<keyword evidence="2" id="KW-1185">Reference proteome</keyword>
<protein>
    <submittedName>
        <fullName evidence="1">Uncharacterized protein</fullName>
    </submittedName>
</protein>